<dbReference type="EMBL" id="FLUV01002550">
    <property type="protein sequence ID" value="SBW28918.1"/>
    <property type="molecule type" value="Genomic_DNA"/>
</dbReference>
<evidence type="ECO:0000313" key="4">
    <source>
        <dbReference type="Proteomes" id="UP000199013"/>
    </source>
</evidence>
<dbReference type="Proteomes" id="UP000199013">
    <property type="component" value="Unassembled WGS sequence"/>
</dbReference>
<dbReference type="Gene3D" id="3.40.50.150">
    <property type="entry name" value="Vaccinia Virus protein VP39"/>
    <property type="match status" value="1"/>
</dbReference>
<dbReference type="GO" id="GO:0032259">
    <property type="term" value="P:methylation"/>
    <property type="evidence" value="ECO:0007669"/>
    <property type="project" value="UniProtKB-KW"/>
</dbReference>
<dbReference type="SUPFAM" id="SSF53335">
    <property type="entry name" value="S-adenosyl-L-methionine-dependent methyltransferases"/>
    <property type="match status" value="1"/>
</dbReference>
<name>A0A1C3PGZ7_9ACTN</name>
<dbReference type="PANTHER" id="PTHR43619:SF2">
    <property type="entry name" value="S-ADENOSYL-L-METHIONINE-DEPENDENT METHYLTRANSFERASES SUPERFAMILY PROTEIN"/>
    <property type="match status" value="1"/>
</dbReference>
<accession>A0A1C3PGZ7</accession>
<evidence type="ECO:0000256" key="2">
    <source>
        <dbReference type="ARBA" id="ARBA00022679"/>
    </source>
</evidence>
<organism evidence="3 4">
    <name type="scientific">Candidatus Protofrankia californiensis</name>
    <dbReference type="NCBI Taxonomy" id="1839754"/>
    <lineage>
        <taxon>Bacteria</taxon>
        <taxon>Bacillati</taxon>
        <taxon>Actinomycetota</taxon>
        <taxon>Actinomycetes</taxon>
        <taxon>Frankiales</taxon>
        <taxon>Frankiaceae</taxon>
        <taxon>Protofrankia</taxon>
    </lineage>
</organism>
<reference evidence="4" key="1">
    <citation type="submission" date="2016-02" db="EMBL/GenBank/DDBJ databases">
        <authorList>
            <person name="Wibberg D."/>
        </authorList>
    </citation>
    <scope>NUCLEOTIDE SEQUENCE [LARGE SCALE GENOMIC DNA]</scope>
</reference>
<keyword evidence="4" id="KW-1185">Reference proteome</keyword>
<evidence type="ECO:0000256" key="1">
    <source>
        <dbReference type="ARBA" id="ARBA00022603"/>
    </source>
</evidence>
<keyword evidence="2 3" id="KW-0808">Transferase</keyword>
<protein>
    <submittedName>
        <fullName evidence="3">Methyl transferase</fullName>
    </submittedName>
</protein>
<proteinExistence type="predicted"/>
<sequence>MAQGSKTVPGLRGVPETLLWTLYHRAIEARRSDTVLDDPMGVKLVDSIDYPFQRHFGRGTLGRAQGQALRARCFDQEIRKFLSERPESTVVALGEGLETQFWRVDNGQVHWLTVDLPETVELRRRLLPAPPRVQALACSALDERWMDEIDEIDISRGVLVTAQGLLMYLQPSEVHRLIAACAQRFPGGALLFDGVPRWFAAGFVRGLGLIGHYPIPPMPWTLDAAERRMIRTGLPNVVDVRELWFPRGRGLFYGHLLPGMNAIPVVRDRLSALSPLSIMIARFATGGNTANTVNTAAGRTDPVRNP</sequence>
<dbReference type="InterPro" id="IPR029063">
    <property type="entry name" value="SAM-dependent_MTases_sf"/>
</dbReference>
<dbReference type="PANTHER" id="PTHR43619">
    <property type="entry name" value="S-ADENOSYL-L-METHIONINE-DEPENDENT METHYLTRANSFERASE YKTD-RELATED"/>
    <property type="match status" value="1"/>
</dbReference>
<dbReference type="Pfam" id="PF04072">
    <property type="entry name" value="LCM"/>
    <property type="match status" value="1"/>
</dbReference>
<keyword evidence="1" id="KW-0489">Methyltransferase</keyword>
<gene>
    <name evidence="3" type="ORF">FDG2_6187</name>
</gene>
<dbReference type="AlphaFoldDB" id="A0A1C3PGZ7"/>
<dbReference type="InterPro" id="IPR007213">
    <property type="entry name" value="Ppm1/Ppm2/Tcmp"/>
</dbReference>
<evidence type="ECO:0000313" key="3">
    <source>
        <dbReference type="EMBL" id="SBW28918.1"/>
    </source>
</evidence>
<dbReference type="GO" id="GO:0008168">
    <property type="term" value="F:methyltransferase activity"/>
    <property type="evidence" value="ECO:0007669"/>
    <property type="project" value="UniProtKB-KW"/>
</dbReference>